<protein>
    <submittedName>
        <fullName evidence="8">Butyrophilin subfamily 2 member A2-like isoform X7</fullName>
    </submittedName>
</protein>
<dbReference type="EMBL" id="CAWUFR010000330">
    <property type="protein sequence ID" value="CAK6976029.1"/>
    <property type="molecule type" value="Genomic_DNA"/>
</dbReference>
<keyword evidence="3" id="KW-0393">Immunoglobulin domain</keyword>
<feature type="transmembrane region" description="Helical" evidence="5">
    <location>
        <begin position="352"/>
        <end position="377"/>
    </location>
</feature>
<feature type="compositionally biased region" description="Basic and acidic residues" evidence="4">
    <location>
        <begin position="402"/>
        <end position="412"/>
    </location>
</feature>
<keyword evidence="2 5" id="KW-0472">Membrane</keyword>
<dbReference type="InterPro" id="IPR013106">
    <property type="entry name" value="Ig_V-set"/>
</dbReference>
<feature type="domain" description="Ig-like" evidence="7">
    <location>
        <begin position="248"/>
        <end position="335"/>
    </location>
</feature>
<evidence type="ECO:0000259" key="7">
    <source>
        <dbReference type="PROSITE" id="PS50835"/>
    </source>
</evidence>
<comment type="caution">
    <text evidence="8">The sequence shown here is derived from an EMBL/GenBank/DDBJ whole genome shotgun (WGS) entry which is preliminary data.</text>
</comment>
<dbReference type="PANTHER" id="PTHR24100">
    <property type="entry name" value="BUTYROPHILIN"/>
    <property type="match status" value="1"/>
</dbReference>
<dbReference type="GO" id="GO:0005102">
    <property type="term" value="F:signaling receptor binding"/>
    <property type="evidence" value="ECO:0007669"/>
    <property type="project" value="TreeGrafter"/>
</dbReference>
<dbReference type="GO" id="GO:0001817">
    <property type="term" value="P:regulation of cytokine production"/>
    <property type="evidence" value="ECO:0007669"/>
    <property type="project" value="TreeGrafter"/>
</dbReference>
<evidence type="ECO:0000256" key="2">
    <source>
        <dbReference type="ARBA" id="ARBA00023136"/>
    </source>
</evidence>
<proteinExistence type="predicted"/>
<name>A0AAV1PX14_SCOSC</name>
<dbReference type="InterPro" id="IPR053896">
    <property type="entry name" value="BTN3A2-like_Ig-C"/>
</dbReference>
<sequence length="419" mass="45994">MQQLVCLSLLALLAGSSADRSGQTVTQLIIDEGSDVILPCSVSTEVDITTKVFDWKKDRQTEVFFYDQGDHYNKGRDGQDQQFKGRVEHFPNELTSGNASIIISNTKVADSGNYTCIFPNLQEGSIVSSVQLVVSQTVTLLIIDEGSDAILPCSVSTKVDITSDRFDWKKDPQTEVFFYDRGDHNNNGQDQQYKERVSHFPNELTSGNASIIIRNTKVADSGNYTCIFPDLQEGSIVSSVQLVVRASPKPYTMMSNATDDGVMLTCEVLGASPQPKLQWQDTNGKVLESDEPQVTEKGRRYYVTLQTTVKQTETKCFVCVATQEAISHTVKAEITVPVSEKCETPGISVRDVIMLGIGLLVGCAVGAVGIGGTVIYFKFNRKESRGHKDQSTTNGHPVKMSELSHEDPDANERLTVAVE</sequence>
<dbReference type="Pfam" id="PF22705">
    <property type="entry name" value="C2-set_3"/>
    <property type="match status" value="1"/>
</dbReference>
<dbReference type="PANTHER" id="PTHR24100:SF151">
    <property type="entry name" value="ICOS LIGAND"/>
    <property type="match status" value="1"/>
</dbReference>
<reference evidence="8 9" key="1">
    <citation type="submission" date="2024-01" db="EMBL/GenBank/DDBJ databases">
        <authorList>
            <person name="Alioto T."/>
            <person name="Alioto T."/>
            <person name="Gomez Garrido J."/>
        </authorList>
    </citation>
    <scope>NUCLEOTIDE SEQUENCE [LARGE SCALE GENOMIC DNA]</scope>
</reference>
<dbReference type="GO" id="GO:0050852">
    <property type="term" value="P:T cell receptor signaling pathway"/>
    <property type="evidence" value="ECO:0007669"/>
    <property type="project" value="TreeGrafter"/>
</dbReference>
<dbReference type="Pfam" id="PF07686">
    <property type="entry name" value="V-set"/>
    <property type="match status" value="2"/>
</dbReference>
<keyword evidence="6" id="KW-0732">Signal</keyword>
<accession>A0AAV1PX14</accession>
<dbReference type="InterPro" id="IPR036179">
    <property type="entry name" value="Ig-like_dom_sf"/>
</dbReference>
<dbReference type="Gene3D" id="2.60.40.10">
    <property type="entry name" value="Immunoglobulins"/>
    <property type="match status" value="3"/>
</dbReference>
<dbReference type="GO" id="GO:0009897">
    <property type="term" value="C:external side of plasma membrane"/>
    <property type="evidence" value="ECO:0007669"/>
    <property type="project" value="TreeGrafter"/>
</dbReference>
<evidence type="ECO:0000256" key="5">
    <source>
        <dbReference type="SAM" id="Phobius"/>
    </source>
</evidence>
<dbReference type="InterPro" id="IPR003598">
    <property type="entry name" value="Ig_sub2"/>
</dbReference>
<feature type="domain" description="Ig-like" evidence="7">
    <location>
        <begin position="119"/>
        <end position="243"/>
    </location>
</feature>
<feature type="region of interest" description="Disordered" evidence="4">
    <location>
        <begin position="385"/>
        <end position="419"/>
    </location>
</feature>
<keyword evidence="5" id="KW-1133">Transmembrane helix</keyword>
<dbReference type="InterPro" id="IPR007110">
    <property type="entry name" value="Ig-like_dom"/>
</dbReference>
<evidence type="ECO:0000256" key="4">
    <source>
        <dbReference type="SAM" id="MobiDB-lite"/>
    </source>
</evidence>
<dbReference type="SMART" id="SM00409">
    <property type="entry name" value="IG"/>
    <property type="match status" value="2"/>
</dbReference>
<organism evidence="8 9">
    <name type="scientific">Scomber scombrus</name>
    <name type="common">Atlantic mackerel</name>
    <name type="synonym">Scomber vernalis</name>
    <dbReference type="NCBI Taxonomy" id="13677"/>
    <lineage>
        <taxon>Eukaryota</taxon>
        <taxon>Metazoa</taxon>
        <taxon>Chordata</taxon>
        <taxon>Craniata</taxon>
        <taxon>Vertebrata</taxon>
        <taxon>Euteleostomi</taxon>
        <taxon>Actinopterygii</taxon>
        <taxon>Neopterygii</taxon>
        <taxon>Teleostei</taxon>
        <taxon>Neoteleostei</taxon>
        <taxon>Acanthomorphata</taxon>
        <taxon>Pelagiaria</taxon>
        <taxon>Scombriformes</taxon>
        <taxon>Scombridae</taxon>
        <taxon>Scomber</taxon>
    </lineage>
</organism>
<evidence type="ECO:0000256" key="6">
    <source>
        <dbReference type="SAM" id="SignalP"/>
    </source>
</evidence>
<gene>
    <name evidence="8" type="ORF">FSCOSCO3_A017129</name>
</gene>
<evidence type="ECO:0000256" key="1">
    <source>
        <dbReference type="ARBA" id="ARBA00004370"/>
    </source>
</evidence>
<dbReference type="SUPFAM" id="SSF48726">
    <property type="entry name" value="Immunoglobulin"/>
    <property type="match status" value="3"/>
</dbReference>
<dbReference type="PROSITE" id="PS50835">
    <property type="entry name" value="IG_LIKE"/>
    <property type="match status" value="3"/>
</dbReference>
<feature type="domain" description="Ig-like" evidence="7">
    <location>
        <begin position="23"/>
        <end position="116"/>
    </location>
</feature>
<dbReference type="InterPro" id="IPR050504">
    <property type="entry name" value="IgSF_BTN/MOG"/>
</dbReference>
<dbReference type="InterPro" id="IPR003599">
    <property type="entry name" value="Ig_sub"/>
</dbReference>
<evidence type="ECO:0000256" key="3">
    <source>
        <dbReference type="ARBA" id="ARBA00023319"/>
    </source>
</evidence>
<dbReference type="SMART" id="SM00406">
    <property type="entry name" value="IGv"/>
    <property type="match status" value="2"/>
</dbReference>
<feature type="signal peptide" evidence="6">
    <location>
        <begin position="1"/>
        <end position="18"/>
    </location>
</feature>
<dbReference type="AlphaFoldDB" id="A0AAV1PX14"/>
<evidence type="ECO:0000313" key="9">
    <source>
        <dbReference type="Proteomes" id="UP001314229"/>
    </source>
</evidence>
<dbReference type="InterPro" id="IPR013783">
    <property type="entry name" value="Ig-like_fold"/>
</dbReference>
<dbReference type="Proteomes" id="UP001314229">
    <property type="component" value="Unassembled WGS sequence"/>
</dbReference>
<dbReference type="SMART" id="SM00408">
    <property type="entry name" value="IGc2"/>
    <property type="match status" value="2"/>
</dbReference>
<keyword evidence="5" id="KW-0812">Transmembrane</keyword>
<evidence type="ECO:0000313" key="8">
    <source>
        <dbReference type="EMBL" id="CAK6976029.1"/>
    </source>
</evidence>
<comment type="subcellular location">
    <subcellularLocation>
        <location evidence="1">Membrane</location>
    </subcellularLocation>
</comment>
<feature type="chain" id="PRO_5043348366" evidence="6">
    <location>
        <begin position="19"/>
        <end position="419"/>
    </location>
</feature>
<keyword evidence="9" id="KW-1185">Reference proteome</keyword>